<evidence type="ECO:0000313" key="2">
    <source>
        <dbReference type="EMBL" id="RKO91029.1"/>
    </source>
</evidence>
<feature type="domain" description="PheRS DNA binding" evidence="1">
    <location>
        <begin position="77"/>
        <end position="133"/>
    </location>
</feature>
<protein>
    <recommendedName>
        <fullName evidence="1">PheRS DNA binding domain-containing protein</fullName>
    </recommendedName>
</protein>
<dbReference type="OrthoDB" id="238316at2759"/>
<gene>
    <name evidence="2" type="ORF">BDK51DRAFT_44388</name>
</gene>
<dbReference type="InterPro" id="IPR040725">
    <property type="entry name" value="PheRS_DBD3"/>
</dbReference>
<organism evidence="2 3">
    <name type="scientific">Blyttiomyces helicus</name>
    <dbReference type="NCBI Taxonomy" id="388810"/>
    <lineage>
        <taxon>Eukaryota</taxon>
        <taxon>Fungi</taxon>
        <taxon>Fungi incertae sedis</taxon>
        <taxon>Chytridiomycota</taxon>
        <taxon>Chytridiomycota incertae sedis</taxon>
        <taxon>Chytridiomycetes</taxon>
        <taxon>Chytridiomycetes incertae sedis</taxon>
        <taxon>Blyttiomyces</taxon>
    </lineage>
</organism>
<dbReference type="Pfam" id="PF18553">
    <property type="entry name" value="PheRS_DBD3"/>
    <property type="match status" value="1"/>
</dbReference>
<dbReference type="EMBL" id="KZ995263">
    <property type="protein sequence ID" value="RKO91029.1"/>
    <property type="molecule type" value="Genomic_DNA"/>
</dbReference>
<reference evidence="3" key="1">
    <citation type="journal article" date="2018" name="Nat. Microbiol.">
        <title>Leveraging single-cell genomics to expand the fungal tree of life.</title>
        <authorList>
            <person name="Ahrendt S.R."/>
            <person name="Quandt C.A."/>
            <person name="Ciobanu D."/>
            <person name="Clum A."/>
            <person name="Salamov A."/>
            <person name="Andreopoulos B."/>
            <person name="Cheng J.F."/>
            <person name="Woyke T."/>
            <person name="Pelin A."/>
            <person name="Henrissat B."/>
            <person name="Reynolds N.K."/>
            <person name="Benny G.L."/>
            <person name="Smith M.E."/>
            <person name="James T.Y."/>
            <person name="Grigoriev I.V."/>
        </authorList>
    </citation>
    <scope>NUCLEOTIDE SEQUENCE [LARGE SCALE GENOMIC DNA]</scope>
</reference>
<name>A0A4P9WE85_9FUNG</name>
<dbReference type="Proteomes" id="UP000269721">
    <property type="component" value="Unassembled WGS sequence"/>
</dbReference>
<keyword evidence="3" id="KW-1185">Reference proteome</keyword>
<evidence type="ECO:0000313" key="3">
    <source>
        <dbReference type="Proteomes" id="UP000269721"/>
    </source>
</evidence>
<evidence type="ECO:0000259" key="1">
    <source>
        <dbReference type="Pfam" id="PF18553"/>
    </source>
</evidence>
<accession>A0A4P9WE85</accession>
<sequence length="143" mass="15221">MSKDSIQDLVLATLDEAPDSQVSNSEALKLAGGPVDQAELLGVLKSLESRQIVTYDPIVQERLVLTEEGAEIADNGSHEARVFNAIVEGAAGSEIPAIKAAVGPAYNFGQGAAFKKKWIQKTKEGNIARAVGTLAHRFSIPFF</sequence>
<dbReference type="Gene3D" id="1.10.10.2330">
    <property type="match status" value="1"/>
</dbReference>
<proteinExistence type="predicted"/>
<dbReference type="AlphaFoldDB" id="A0A4P9WE85"/>